<dbReference type="CDD" id="cd00093">
    <property type="entry name" value="HTH_XRE"/>
    <property type="match status" value="1"/>
</dbReference>
<sequence>MKSVKYLEQVQNKYELKNDAALAEKLKITRSAISLYKSGQRVMDEDTCLKVAVALKLDNPMSVLMAAGMDRSKKAGQKSSWGYFSRKLSKAG</sequence>
<dbReference type="InterPro" id="IPR001387">
    <property type="entry name" value="Cro/C1-type_HTH"/>
</dbReference>
<dbReference type="SUPFAM" id="SSF47413">
    <property type="entry name" value="lambda repressor-like DNA-binding domains"/>
    <property type="match status" value="1"/>
</dbReference>
<dbReference type="Gene3D" id="1.10.260.40">
    <property type="entry name" value="lambda repressor-like DNA-binding domains"/>
    <property type="match status" value="1"/>
</dbReference>
<name>A0ABW2I8Y9_9BURK</name>
<dbReference type="RefSeq" id="WP_382270541.1">
    <property type="nucleotide sequence ID" value="NZ_JBHTBU010000001.1"/>
</dbReference>
<protein>
    <submittedName>
        <fullName evidence="3">Cro/Cl family transcriptional regulator</fullName>
    </submittedName>
</protein>
<feature type="region of interest" description="Disordered" evidence="1">
    <location>
        <begin position="73"/>
        <end position="92"/>
    </location>
</feature>
<evidence type="ECO:0000256" key="1">
    <source>
        <dbReference type="SAM" id="MobiDB-lite"/>
    </source>
</evidence>
<feature type="domain" description="HTH cro/C1-type" evidence="2">
    <location>
        <begin position="20"/>
        <end position="64"/>
    </location>
</feature>
<evidence type="ECO:0000313" key="4">
    <source>
        <dbReference type="Proteomes" id="UP001596542"/>
    </source>
</evidence>
<dbReference type="EMBL" id="JBHTBU010000001">
    <property type="protein sequence ID" value="MFC7287401.1"/>
    <property type="molecule type" value="Genomic_DNA"/>
</dbReference>
<accession>A0ABW2I8Y9</accession>
<comment type="caution">
    <text evidence="3">The sequence shown here is derived from an EMBL/GenBank/DDBJ whole genome shotgun (WGS) entry which is preliminary data.</text>
</comment>
<dbReference type="PROSITE" id="PS50943">
    <property type="entry name" value="HTH_CROC1"/>
    <property type="match status" value="1"/>
</dbReference>
<evidence type="ECO:0000313" key="3">
    <source>
        <dbReference type="EMBL" id="MFC7287401.1"/>
    </source>
</evidence>
<proteinExistence type="predicted"/>
<organism evidence="3 4">
    <name type="scientific">Herminiimonas glaciei</name>
    <dbReference type="NCBI Taxonomy" id="523788"/>
    <lineage>
        <taxon>Bacteria</taxon>
        <taxon>Pseudomonadati</taxon>
        <taxon>Pseudomonadota</taxon>
        <taxon>Betaproteobacteria</taxon>
        <taxon>Burkholderiales</taxon>
        <taxon>Oxalobacteraceae</taxon>
        <taxon>Herminiimonas</taxon>
    </lineage>
</organism>
<dbReference type="InterPro" id="IPR010982">
    <property type="entry name" value="Lambda_DNA-bd_dom_sf"/>
</dbReference>
<reference evidence="4" key="1">
    <citation type="journal article" date="2019" name="Int. J. Syst. Evol. Microbiol.">
        <title>The Global Catalogue of Microorganisms (GCM) 10K type strain sequencing project: providing services to taxonomists for standard genome sequencing and annotation.</title>
        <authorList>
            <consortium name="The Broad Institute Genomics Platform"/>
            <consortium name="The Broad Institute Genome Sequencing Center for Infectious Disease"/>
            <person name="Wu L."/>
            <person name="Ma J."/>
        </authorList>
    </citation>
    <scope>NUCLEOTIDE SEQUENCE [LARGE SCALE GENOMIC DNA]</scope>
    <source>
        <strain evidence="4">KACC 12508</strain>
    </source>
</reference>
<dbReference type="Proteomes" id="UP001596542">
    <property type="component" value="Unassembled WGS sequence"/>
</dbReference>
<keyword evidence="4" id="KW-1185">Reference proteome</keyword>
<gene>
    <name evidence="3" type="ORF">ACFQPC_05060</name>
</gene>
<evidence type="ECO:0000259" key="2">
    <source>
        <dbReference type="PROSITE" id="PS50943"/>
    </source>
</evidence>